<dbReference type="AlphaFoldDB" id="A0A845PWN6"/>
<protein>
    <submittedName>
        <fullName evidence="3">Phosphate ABC transporter substrate-binding protein</fullName>
    </submittedName>
</protein>
<keyword evidence="4" id="KW-1185">Reference proteome</keyword>
<dbReference type="PROSITE" id="PS51257">
    <property type="entry name" value="PROKAR_LIPOPROTEIN"/>
    <property type="match status" value="1"/>
</dbReference>
<keyword evidence="1" id="KW-0732">Signal</keyword>
<comment type="caution">
    <text evidence="3">The sequence shown here is derived from an EMBL/GenBank/DDBJ whole genome shotgun (WGS) entry which is preliminary data.</text>
</comment>
<name>A0A845PWN6_9FLAO</name>
<dbReference type="Proteomes" id="UP000553459">
    <property type="component" value="Unassembled WGS sequence"/>
</dbReference>
<dbReference type="InterPro" id="IPR024370">
    <property type="entry name" value="PBP_domain"/>
</dbReference>
<dbReference type="PANTHER" id="PTHR30570">
    <property type="entry name" value="PERIPLASMIC PHOSPHATE BINDING COMPONENT OF PHOSPHATE ABC TRANSPORTER"/>
    <property type="match status" value="1"/>
</dbReference>
<dbReference type="EMBL" id="JAAABJ010000518">
    <property type="protein sequence ID" value="NAW51276.1"/>
    <property type="molecule type" value="Genomic_DNA"/>
</dbReference>
<dbReference type="InterPro" id="IPR050811">
    <property type="entry name" value="Phosphate_ABC_transporter"/>
</dbReference>
<evidence type="ECO:0000313" key="4">
    <source>
        <dbReference type="Proteomes" id="UP000553459"/>
    </source>
</evidence>
<evidence type="ECO:0000256" key="1">
    <source>
        <dbReference type="ARBA" id="ARBA00022729"/>
    </source>
</evidence>
<dbReference type="Pfam" id="PF12849">
    <property type="entry name" value="PBP_like_2"/>
    <property type="match status" value="1"/>
</dbReference>
<evidence type="ECO:0000313" key="3">
    <source>
        <dbReference type="EMBL" id="NAW51276.1"/>
    </source>
</evidence>
<organism evidence="3 4">
    <name type="scientific">Elizabethkingia argenteiflava</name>
    <dbReference type="NCBI Taxonomy" id="2681556"/>
    <lineage>
        <taxon>Bacteria</taxon>
        <taxon>Pseudomonadati</taxon>
        <taxon>Bacteroidota</taxon>
        <taxon>Flavobacteriia</taxon>
        <taxon>Flavobacteriales</taxon>
        <taxon>Weeksellaceae</taxon>
        <taxon>Elizabethkingia</taxon>
    </lineage>
</organism>
<dbReference type="SUPFAM" id="SSF53850">
    <property type="entry name" value="Periplasmic binding protein-like II"/>
    <property type="match status" value="1"/>
</dbReference>
<dbReference type="PANTHER" id="PTHR30570:SF1">
    <property type="entry name" value="PHOSPHATE-BINDING PROTEIN PSTS"/>
    <property type="match status" value="1"/>
</dbReference>
<evidence type="ECO:0000259" key="2">
    <source>
        <dbReference type="Pfam" id="PF12849"/>
    </source>
</evidence>
<reference evidence="3 4" key="1">
    <citation type="submission" date="2019-11" db="EMBL/GenBank/DDBJ databases">
        <title>Characterization of Elizabethkingia argenteiflava sp. nov., isolated from inner surface of Soybean Pods.</title>
        <authorList>
            <person name="Mo S."/>
        </authorList>
    </citation>
    <scope>NUCLEOTIDE SEQUENCE [LARGE SCALE GENOMIC DNA]</scope>
    <source>
        <strain evidence="3 4">YB22</strain>
    </source>
</reference>
<proteinExistence type="predicted"/>
<dbReference type="Gene3D" id="3.40.190.10">
    <property type="entry name" value="Periplasmic binding protein-like II"/>
    <property type="match status" value="3"/>
</dbReference>
<sequence>MSNKFFFVFFFVFFFSCKMDKKDTYATGEISLAIDPSLYDIADALTYRYMQAYPEAKIKLQQVKEKEALKDLLNRKVSSIIMSRDLTAEEKSIYQQKIDKDFQPAYFAADALVFIVPKNSPLEQISVDEIKNFLTDGKRKLIFDGANTSNTDYIAERLKLDQGKIEYSSLQSNENIIEELNHYPHHIGVISLNSISRPFGEKAKALRSKIKILAVSNGQGSYLPEKPYLKSRQYPFTRLLYFLTNENYFGVAKGLIRYSCTDIGQKIVDKNGLQPYNLYKREVQIK</sequence>
<gene>
    <name evidence="3" type="ORF">GNY06_07750</name>
</gene>
<feature type="domain" description="PBP" evidence="2">
    <location>
        <begin position="27"/>
        <end position="259"/>
    </location>
</feature>
<accession>A0A845PWN6</accession>